<dbReference type="PANTHER" id="PTHR46063">
    <property type="entry name" value="KELCH DOMAIN-CONTAINING PROTEIN"/>
    <property type="match status" value="1"/>
</dbReference>
<dbReference type="CDD" id="cd23767">
    <property type="entry name" value="IQCD"/>
    <property type="match status" value="1"/>
</dbReference>
<name>A0A7S3UC75_9CHLO</name>
<dbReference type="Pfam" id="PF00612">
    <property type="entry name" value="IQ"/>
    <property type="match status" value="1"/>
</dbReference>
<dbReference type="Gene3D" id="2.120.10.80">
    <property type="entry name" value="Kelch-type beta propeller"/>
    <property type="match status" value="1"/>
</dbReference>
<sequence>MGKGRDKRKKAKGSVPGGGTAKTDRKTQKNEEKAQRRAQKGGEEDDIDAILASFHLQEKSKLAVRVDEGVSPPSKRVNCSLTPVQDGKKSELILFGGEHYDGKKIQVFGDLFKYHPEKDHWSLISSPNSPPPRSAHQSVLCNEHLYVFGGEFTSPNQEKFHHFKDMWRLNLQDSSWEQLPSKGGPSARSGHRMVCYKKHLVLFGGFYDTGSDIKYYNDLWIYNTEDLKWTSVGKASSGPSPRSGCQLVVNGDTVYLYGGYFKSRDEEDSDLPVEKGTVLHDMWALSMKDYSWRKVKKSGFAPGPRAGFSMAGHLKKAVLFGGVSDHEARGGEVLISEFYNEAYTFTYDNERWYPLSLRIKGTKKKEMETATQGGAQAREDASREALNRAATRIQAVFRGHLVRKAYRLYKIGGVVSELLYSPAEEGVVPSRDVPRPRGRINAAMCVLGNDLYLFSGMVELGDKEVTFDDFWRLNLKALDGWKCLQAGTVLDSELQPDLSSEDSEDVP</sequence>
<dbReference type="PROSITE" id="PS50096">
    <property type="entry name" value="IQ"/>
    <property type="match status" value="1"/>
</dbReference>
<reference evidence="2" key="1">
    <citation type="submission" date="2021-01" db="EMBL/GenBank/DDBJ databases">
        <authorList>
            <person name="Corre E."/>
            <person name="Pelletier E."/>
            <person name="Niang G."/>
            <person name="Scheremetjew M."/>
            <person name="Finn R."/>
            <person name="Kale V."/>
            <person name="Holt S."/>
            <person name="Cochrane G."/>
            <person name="Meng A."/>
            <person name="Brown T."/>
            <person name="Cohen L."/>
        </authorList>
    </citation>
    <scope>NUCLEOTIDE SEQUENCE</scope>
    <source>
        <strain evidence="2">CCMP1897</strain>
    </source>
</reference>
<evidence type="ECO:0008006" key="3">
    <source>
        <dbReference type="Google" id="ProtNLM"/>
    </source>
</evidence>
<dbReference type="PANTHER" id="PTHR46063:SF1">
    <property type="entry name" value="KELCH DOMAIN-CONTAINING PROTEIN 4"/>
    <property type="match status" value="1"/>
</dbReference>
<dbReference type="InterPro" id="IPR015915">
    <property type="entry name" value="Kelch-typ_b-propeller"/>
</dbReference>
<feature type="compositionally biased region" description="Basic residues" evidence="1">
    <location>
        <begin position="1"/>
        <end position="12"/>
    </location>
</feature>
<dbReference type="Gene3D" id="1.20.5.190">
    <property type="match status" value="1"/>
</dbReference>
<dbReference type="SMART" id="SM00015">
    <property type="entry name" value="IQ"/>
    <property type="match status" value="1"/>
</dbReference>
<protein>
    <recommendedName>
        <fullName evidence="3">DUF4110 domain-containing protein</fullName>
    </recommendedName>
</protein>
<dbReference type="SUPFAM" id="SSF117281">
    <property type="entry name" value="Kelch motif"/>
    <property type="match status" value="1"/>
</dbReference>
<feature type="region of interest" description="Disordered" evidence="1">
    <location>
        <begin position="1"/>
        <end position="46"/>
    </location>
</feature>
<feature type="compositionally biased region" description="Basic and acidic residues" evidence="1">
    <location>
        <begin position="22"/>
        <end position="35"/>
    </location>
</feature>
<accession>A0A7S3UC75</accession>
<gene>
    <name evidence="2" type="ORF">PSAL00342_LOCUS3895</name>
</gene>
<dbReference type="EMBL" id="HBIS01004289">
    <property type="protein sequence ID" value="CAE0610072.1"/>
    <property type="molecule type" value="Transcribed_RNA"/>
</dbReference>
<organism evidence="2">
    <name type="scientific">Picocystis salinarum</name>
    <dbReference type="NCBI Taxonomy" id="88271"/>
    <lineage>
        <taxon>Eukaryota</taxon>
        <taxon>Viridiplantae</taxon>
        <taxon>Chlorophyta</taxon>
        <taxon>Picocystophyceae</taxon>
        <taxon>Picocystales</taxon>
        <taxon>Picocystaceae</taxon>
        <taxon>Picocystis</taxon>
    </lineage>
</organism>
<dbReference type="AlphaFoldDB" id="A0A7S3UC75"/>
<evidence type="ECO:0000313" key="2">
    <source>
        <dbReference type="EMBL" id="CAE0610072.1"/>
    </source>
</evidence>
<dbReference type="InterPro" id="IPR000048">
    <property type="entry name" value="IQ_motif_EF-hand-BS"/>
</dbReference>
<dbReference type="Pfam" id="PF24681">
    <property type="entry name" value="Kelch_KLHDC2_KLHL20_DRC7"/>
    <property type="match status" value="1"/>
</dbReference>
<dbReference type="InterPro" id="IPR052588">
    <property type="entry name" value="Kelch_domain_protein"/>
</dbReference>
<proteinExistence type="predicted"/>
<evidence type="ECO:0000256" key="1">
    <source>
        <dbReference type="SAM" id="MobiDB-lite"/>
    </source>
</evidence>